<dbReference type="Proteomes" id="UP001341840">
    <property type="component" value="Unassembled WGS sequence"/>
</dbReference>
<comment type="caution">
    <text evidence="1">The sequence shown here is derived from an EMBL/GenBank/DDBJ whole genome shotgun (WGS) entry which is preliminary data.</text>
</comment>
<reference evidence="1 2" key="1">
    <citation type="journal article" date="2023" name="Plants (Basel)">
        <title>Bridging the Gap: Combining Genomics and Transcriptomics Approaches to Understand Stylosanthes scabra, an Orphan Legume from the Brazilian Caatinga.</title>
        <authorList>
            <person name="Ferreira-Neto J.R.C."/>
            <person name="da Silva M.D."/>
            <person name="Binneck E."/>
            <person name="de Melo N.F."/>
            <person name="da Silva R.H."/>
            <person name="de Melo A.L.T.M."/>
            <person name="Pandolfi V."/>
            <person name="Bustamante F.O."/>
            <person name="Brasileiro-Vidal A.C."/>
            <person name="Benko-Iseppon A.M."/>
        </authorList>
    </citation>
    <scope>NUCLEOTIDE SEQUENCE [LARGE SCALE GENOMIC DNA]</scope>
    <source>
        <tissue evidence="1">Leaves</tissue>
    </source>
</reference>
<dbReference type="EMBL" id="JASCZI010061643">
    <property type="protein sequence ID" value="MED6139201.1"/>
    <property type="molecule type" value="Genomic_DNA"/>
</dbReference>
<protein>
    <submittedName>
        <fullName evidence="1">Uncharacterized protein</fullName>
    </submittedName>
</protein>
<sequence>MAIHNHHLLPQHSTNQGPIFRHAHLSMKLFGFQTQEQAIMRLLIQEPYSLHRLQIPIQISYIGDGSESCLIRDQDTKDLLLQGDARNAFGILDYTGKCTESQVIPP</sequence>
<organism evidence="1 2">
    <name type="scientific">Stylosanthes scabra</name>
    <dbReference type="NCBI Taxonomy" id="79078"/>
    <lineage>
        <taxon>Eukaryota</taxon>
        <taxon>Viridiplantae</taxon>
        <taxon>Streptophyta</taxon>
        <taxon>Embryophyta</taxon>
        <taxon>Tracheophyta</taxon>
        <taxon>Spermatophyta</taxon>
        <taxon>Magnoliopsida</taxon>
        <taxon>eudicotyledons</taxon>
        <taxon>Gunneridae</taxon>
        <taxon>Pentapetalae</taxon>
        <taxon>rosids</taxon>
        <taxon>fabids</taxon>
        <taxon>Fabales</taxon>
        <taxon>Fabaceae</taxon>
        <taxon>Papilionoideae</taxon>
        <taxon>50 kb inversion clade</taxon>
        <taxon>dalbergioids sensu lato</taxon>
        <taxon>Dalbergieae</taxon>
        <taxon>Pterocarpus clade</taxon>
        <taxon>Stylosanthes</taxon>
    </lineage>
</organism>
<accession>A0ABU6SS08</accession>
<name>A0ABU6SS08_9FABA</name>
<evidence type="ECO:0000313" key="2">
    <source>
        <dbReference type="Proteomes" id="UP001341840"/>
    </source>
</evidence>
<keyword evidence="2" id="KW-1185">Reference proteome</keyword>
<proteinExistence type="predicted"/>
<gene>
    <name evidence="1" type="ORF">PIB30_081640</name>
</gene>
<evidence type="ECO:0000313" key="1">
    <source>
        <dbReference type="EMBL" id="MED6139201.1"/>
    </source>
</evidence>